<dbReference type="Proteomes" id="UP000186607">
    <property type="component" value="Unassembled WGS sequence"/>
</dbReference>
<accession>A0A1U7P3B5</accession>
<evidence type="ECO:0000313" key="1">
    <source>
        <dbReference type="EMBL" id="OLV19661.1"/>
    </source>
</evidence>
<gene>
    <name evidence="1" type="ORF">BOO71_0001993</name>
</gene>
<name>A0A1U7P3B5_9DEIO</name>
<dbReference type="AlphaFoldDB" id="A0A1U7P3B5"/>
<sequence>MGPLQVAFDPGRDCFQQFALPRPLQQRQAEHVGRLLRGCGIVTVCVEHAVERAGQGAFETHDERHVQRFEIALADALDHRAGQTYFERGAHAEASTALCIRINLFDDVEFDGGPAFPFVVAPGLAGGVGRTFEAVERFLQGLVVLTRIRKASLLQELVRGGVNLAALRRTLFEVQDVEQGGKVTVEAVGNTAVFTGRDAGELRVTSVNVVLDVPAGVVLWNPFLHADQAQTSGIGLVEAINLTEKLRCDGRFAAHFGHRVASTRHYSGWGTLVC</sequence>
<reference evidence="1 2" key="1">
    <citation type="submission" date="2017-01" db="EMBL/GenBank/DDBJ databases">
        <title>Genome Analysis of Deinococcus marmoris KOPRI26562.</title>
        <authorList>
            <person name="Kim J.H."/>
            <person name="Oh H.-M."/>
        </authorList>
    </citation>
    <scope>NUCLEOTIDE SEQUENCE [LARGE SCALE GENOMIC DNA]</scope>
    <source>
        <strain evidence="1 2">KOPRI26562</strain>
    </source>
</reference>
<comment type="caution">
    <text evidence="1">The sequence shown here is derived from an EMBL/GenBank/DDBJ whole genome shotgun (WGS) entry which is preliminary data.</text>
</comment>
<dbReference type="EMBL" id="MSTI01000024">
    <property type="protein sequence ID" value="OLV19661.1"/>
    <property type="molecule type" value="Genomic_DNA"/>
</dbReference>
<proteinExistence type="predicted"/>
<evidence type="ECO:0000313" key="2">
    <source>
        <dbReference type="Proteomes" id="UP000186607"/>
    </source>
</evidence>
<protein>
    <submittedName>
        <fullName evidence="1">Uncharacterized protein</fullName>
    </submittedName>
</protein>
<keyword evidence="2" id="KW-1185">Reference proteome</keyword>
<organism evidence="1 2">
    <name type="scientific">Deinococcus marmoris</name>
    <dbReference type="NCBI Taxonomy" id="249408"/>
    <lineage>
        <taxon>Bacteria</taxon>
        <taxon>Thermotogati</taxon>
        <taxon>Deinococcota</taxon>
        <taxon>Deinococci</taxon>
        <taxon>Deinococcales</taxon>
        <taxon>Deinococcaceae</taxon>
        <taxon>Deinococcus</taxon>
    </lineage>
</organism>